<evidence type="ECO:0000259" key="1">
    <source>
        <dbReference type="Pfam" id="PF10090"/>
    </source>
</evidence>
<dbReference type="InterPro" id="IPR018762">
    <property type="entry name" value="ChpT_C"/>
</dbReference>
<protein>
    <submittedName>
        <fullName evidence="2">Conserved protein</fullName>
    </submittedName>
</protein>
<dbReference type="AlphaFoldDB" id="A0A081BEK0"/>
<evidence type="ECO:0000313" key="2">
    <source>
        <dbReference type="EMBL" id="GAK46468.1"/>
    </source>
</evidence>
<comment type="caution">
    <text evidence="2">The sequence shown here is derived from an EMBL/GenBank/DDBJ whole genome shotgun (WGS) entry which is preliminary data.</text>
</comment>
<dbReference type="Gene3D" id="3.30.565.10">
    <property type="entry name" value="Histidine kinase-like ATPase, C-terminal domain"/>
    <property type="match status" value="1"/>
</dbReference>
<dbReference type="InterPro" id="IPR036890">
    <property type="entry name" value="HATPase_C_sf"/>
</dbReference>
<dbReference type="NCBIfam" id="NF046018">
    <property type="entry name" value="HisPtaseChptBrucRhz"/>
    <property type="match status" value="1"/>
</dbReference>
<keyword evidence="3" id="KW-1185">Reference proteome</keyword>
<reference evidence="2 3" key="1">
    <citation type="submission" date="2014-07" db="EMBL/GenBank/DDBJ databases">
        <title>Tepidicaulis marinum gen. nov., sp. nov., a novel marine bacterium denitrifying nitrate to nitrous oxide strictly under microaerobic conditions.</title>
        <authorList>
            <person name="Takeuchi M."/>
            <person name="Yamagishi T."/>
            <person name="Kamagata Y."/>
            <person name="Oshima K."/>
            <person name="Hattori M."/>
            <person name="Katayama T."/>
            <person name="Hanada S."/>
            <person name="Tamaki H."/>
            <person name="Marumo K."/>
            <person name="Maeda H."/>
            <person name="Nedachi M."/>
            <person name="Iwasaki W."/>
            <person name="Suwa Y."/>
            <person name="Sakata S."/>
        </authorList>
    </citation>
    <scope>NUCLEOTIDE SEQUENCE [LARGE SCALE GENOMIC DNA]</scope>
    <source>
        <strain evidence="2 3">MA2</strain>
    </source>
</reference>
<dbReference type="Gene3D" id="1.10.287.130">
    <property type="match status" value="1"/>
</dbReference>
<dbReference type="eggNOG" id="COG5385">
    <property type="taxonomic scope" value="Bacteria"/>
</dbReference>
<dbReference type="EMBL" id="BBIO01000019">
    <property type="protein sequence ID" value="GAK46468.1"/>
    <property type="molecule type" value="Genomic_DNA"/>
</dbReference>
<proteinExistence type="predicted"/>
<accession>A0A081BEK0</accession>
<feature type="domain" description="Histidine phosphotransferase ChpT C-terminal" evidence="1">
    <location>
        <begin position="87"/>
        <end position="207"/>
    </location>
</feature>
<dbReference type="Pfam" id="PF10090">
    <property type="entry name" value="HPTransfase"/>
    <property type="match status" value="1"/>
</dbReference>
<sequence length="217" mass="23138">MADNYEIEALELAALLCSRVCHDVISPVGAIANGLEVLDDDEDDDAEMRGHAMDLIRQSARQASAKLQFARLAFGAAGSAGAHLELTDARDVALGYAQSEKAEVTWEAPVATIGKDYVKLLLNMIVIALASIPRGGTISVKVDGVPDTPSFSLRASGKAARIPLETEKYLGGVRPEDVLDARGVQPYFTGLVARSLDMELDAAMTGEDFTFTAKQAR</sequence>
<organism evidence="2 3">
    <name type="scientific">Tepidicaulis marinus</name>
    <dbReference type="NCBI Taxonomy" id="1333998"/>
    <lineage>
        <taxon>Bacteria</taxon>
        <taxon>Pseudomonadati</taxon>
        <taxon>Pseudomonadota</taxon>
        <taxon>Alphaproteobacteria</taxon>
        <taxon>Hyphomicrobiales</taxon>
        <taxon>Parvibaculaceae</taxon>
        <taxon>Tepidicaulis</taxon>
    </lineage>
</organism>
<dbReference type="STRING" id="1333998.M2A_2967"/>
<dbReference type="Proteomes" id="UP000028702">
    <property type="component" value="Unassembled WGS sequence"/>
</dbReference>
<gene>
    <name evidence="2" type="ORF">M2A_2967</name>
</gene>
<name>A0A081BEK0_9HYPH</name>
<evidence type="ECO:0000313" key="3">
    <source>
        <dbReference type="Proteomes" id="UP000028702"/>
    </source>
</evidence>
<dbReference type="RefSeq" id="WP_045449071.1">
    <property type="nucleotide sequence ID" value="NZ_BBIO01000019.1"/>
</dbReference>